<keyword evidence="3" id="KW-1185">Reference proteome</keyword>
<gene>
    <name evidence="2" type="ordered locus">Shell_0693</name>
</gene>
<accession>D7DCB7</accession>
<dbReference type="STRING" id="591019.Shell_0693"/>
<dbReference type="eggNOG" id="arCOG10940">
    <property type="taxonomic scope" value="Archaea"/>
</dbReference>
<feature type="transmembrane region" description="Helical" evidence="1">
    <location>
        <begin position="88"/>
        <end position="116"/>
    </location>
</feature>
<dbReference type="HOGENOM" id="CLU_1922882_0_0_2"/>
<dbReference type="RefSeq" id="WP_013143012.1">
    <property type="nucleotide sequence ID" value="NC_014205.1"/>
</dbReference>
<evidence type="ECO:0000313" key="2">
    <source>
        <dbReference type="EMBL" id="ADI31814.1"/>
    </source>
</evidence>
<keyword evidence="1" id="KW-0472">Membrane</keyword>
<reference evidence="3" key="1">
    <citation type="submission" date="2010-05" db="EMBL/GenBank/DDBJ databases">
        <title>Complete sequence of Staphylothermus hellenicus DSM 12710.</title>
        <authorList>
            <consortium name="US DOE Joint Genome Institute"/>
            <person name="Lucas S."/>
            <person name="Copeland A."/>
            <person name="Lapidus A."/>
            <person name="Cheng J.-F."/>
            <person name="Bruce D."/>
            <person name="Goodwin L."/>
            <person name="Pitluck S."/>
            <person name="Davenport K."/>
            <person name="Detter J.C."/>
            <person name="Han C."/>
            <person name="Tapia R."/>
            <person name="Larimer F."/>
            <person name="Land M."/>
            <person name="Hauser L."/>
            <person name="Kyrpides N."/>
            <person name="Mikhailova N."/>
            <person name="Anderson I.J."/>
            <person name="Woyke T."/>
        </authorList>
    </citation>
    <scope>NUCLEOTIDE SEQUENCE [LARGE SCALE GENOMIC DNA]</scope>
    <source>
        <strain evidence="3">DSM 12710 / JCM 10830 / BK20S6-10-b1 / P8</strain>
    </source>
</reference>
<evidence type="ECO:0000313" key="3">
    <source>
        <dbReference type="Proteomes" id="UP000002573"/>
    </source>
</evidence>
<dbReference type="AlphaFoldDB" id="D7DCB7"/>
<dbReference type="EMBL" id="CP002051">
    <property type="protein sequence ID" value="ADI31814.1"/>
    <property type="molecule type" value="Genomic_DNA"/>
</dbReference>
<name>D7DCB7_STAHD</name>
<feature type="transmembrane region" description="Helical" evidence="1">
    <location>
        <begin position="12"/>
        <end position="37"/>
    </location>
</feature>
<organism evidence="2 3">
    <name type="scientific">Staphylothermus hellenicus (strain DSM 12710 / JCM 10830 / BK20S6-10-b1 / P8)</name>
    <dbReference type="NCBI Taxonomy" id="591019"/>
    <lineage>
        <taxon>Archaea</taxon>
        <taxon>Thermoproteota</taxon>
        <taxon>Thermoprotei</taxon>
        <taxon>Desulfurococcales</taxon>
        <taxon>Desulfurococcaceae</taxon>
        <taxon>Staphylothermus</taxon>
    </lineage>
</organism>
<dbReference type="KEGG" id="shc:Shell_0693"/>
<keyword evidence="1" id="KW-1133">Transmembrane helix</keyword>
<feature type="transmembrane region" description="Helical" evidence="1">
    <location>
        <begin position="57"/>
        <end position="76"/>
    </location>
</feature>
<dbReference type="Proteomes" id="UP000002573">
    <property type="component" value="Chromosome"/>
</dbReference>
<proteinExistence type="predicted"/>
<evidence type="ECO:0000256" key="1">
    <source>
        <dbReference type="SAM" id="Phobius"/>
    </source>
</evidence>
<dbReference type="GeneID" id="9233982"/>
<keyword evidence="1" id="KW-0812">Transmembrane</keyword>
<sequence length="134" mass="15014">MYCEYRSVKPSYAFILGLVAGVLLIMMGTMILVATLLARPFSVRIAGPVEEIRSEYASLWFLIDGFLILIFSLRIYSGDPSKVHEGGILITIFSVFSMFWFTILLGVIGGMLALIWKPQKTQPLPSSFEEKQSI</sequence>
<protein>
    <submittedName>
        <fullName evidence="2">Uncharacterized protein</fullName>
    </submittedName>
</protein>
<dbReference type="OrthoDB" id="377356at2157"/>
<reference evidence="2 3" key="2">
    <citation type="journal article" date="2011" name="Stand. Genomic Sci.">
        <title>Complete genome sequence of Staphylothermus hellenicus P8.</title>
        <authorList>
            <person name="Anderson I."/>
            <person name="Wirth R."/>
            <person name="Lucas S."/>
            <person name="Copeland A."/>
            <person name="Lapidus A."/>
            <person name="Cheng J.F."/>
            <person name="Goodwin L."/>
            <person name="Pitluck S."/>
            <person name="Davenport K."/>
            <person name="Detter J.C."/>
            <person name="Han C."/>
            <person name="Tapia R."/>
            <person name="Land M."/>
            <person name="Hauser L."/>
            <person name="Pati A."/>
            <person name="Mikhailova N."/>
            <person name="Woyke T."/>
            <person name="Klenk H.P."/>
            <person name="Kyrpides N."/>
            <person name="Ivanova N."/>
        </authorList>
    </citation>
    <scope>NUCLEOTIDE SEQUENCE [LARGE SCALE GENOMIC DNA]</scope>
    <source>
        <strain evidence="3">DSM 12710 / JCM 10830 / BK20S6-10-b1 / P8</strain>
    </source>
</reference>